<protein>
    <submittedName>
        <fullName evidence="1">Putative secreted protein</fullName>
    </submittedName>
</protein>
<sequence length="83" mass="9271">MPSAPARRTPLWSFLAPALHTHNTFQHPWRFHNNPRCGGRQPRVEGGVGLFSLWSGESGRVQVLVSTEVSVAPQTRQGSRLLR</sequence>
<name>A0A6B0TXL1_IXORI</name>
<evidence type="ECO:0000313" key="1">
    <source>
        <dbReference type="EMBL" id="MXU84899.1"/>
    </source>
</evidence>
<reference evidence="1" key="1">
    <citation type="submission" date="2019-12" db="EMBL/GenBank/DDBJ databases">
        <title>An insight into the sialome of adult female Ixodes ricinus ticks feeding for 6 days.</title>
        <authorList>
            <person name="Perner J."/>
            <person name="Ribeiro J.M.C."/>
        </authorList>
    </citation>
    <scope>NUCLEOTIDE SEQUENCE</scope>
    <source>
        <strain evidence="1">Semi-engorged</strain>
        <tissue evidence="1">Salivary glands</tissue>
    </source>
</reference>
<accession>A0A6B0TXL1</accession>
<dbReference type="EMBL" id="GIFC01002816">
    <property type="protein sequence ID" value="MXU84899.1"/>
    <property type="molecule type" value="Transcribed_RNA"/>
</dbReference>
<organism evidence="1">
    <name type="scientific">Ixodes ricinus</name>
    <name type="common">Common tick</name>
    <name type="synonym">Acarus ricinus</name>
    <dbReference type="NCBI Taxonomy" id="34613"/>
    <lineage>
        <taxon>Eukaryota</taxon>
        <taxon>Metazoa</taxon>
        <taxon>Ecdysozoa</taxon>
        <taxon>Arthropoda</taxon>
        <taxon>Chelicerata</taxon>
        <taxon>Arachnida</taxon>
        <taxon>Acari</taxon>
        <taxon>Parasitiformes</taxon>
        <taxon>Ixodida</taxon>
        <taxon>Ixodoidea</taxon>
        <taxon>Ixodidae</taxon>
        <taxon>Ixodinae</taxon>
        <taxon>Ixodes</taxon>
    </lineage>
</organism>
<dbReference type="AlphaFoldDB" id="A0A6B0TXL1"/>
<proteinExistence type="predicted"/>